<organism evidence="1 2">
    <name type="scientific">Haloferax larsenii</name>
    <dbReference type="NCBI Taxonomy" id="302484"/>
    <lineage>
        <taxon>Archaea</taxon>
        <taxon>Methanobacteriati</taxon>
        <taxon>Methanobacteriota</taxon>
        <taxon>Stenosarchaea group</taxon>
        <taxon>Halobacteria</taxon>
        <taxon>Halobacteriales</taxon>
        <taxon>Haloferacaceae</taxon>
        <taxon>Haloferax</taxon>
    </lineage>
</organism>
<accession>A0ABY5RE75</accession>
<dbReference type="EMBL" id="CP078063">
    <property type="protein sequence ID" value="UVE49763.1"/>
    <property type="molecule type" value="Genomic_DNA"/>
</dbReference>
<dbReference type="RefSeq" id="WP_258302158.1">
    <property type="nucleotide sequence ID" value="NZ_CP078063.1"/>
</dbReference>
<dbReference type="Proteomes" id="UP001058330">
    <property type="component" value="Chromosome"/>
</dbReference>
<dbReference type="GeneID" id="74529780"/>
<gene>
    <name evidence="1" type="ORF">KU306_12700</name>
</gene>
<dbReference type="SUPFAM" id="SSF53649">
    <property type="entry name" value="Alkaline phosphatase-like"/>
    <property type="match status" value="1"/>
</dbReference>
<dbReference type="InterPro" id="IPR017850">
    <property type="entry name" value="Alkaline_phosphatase_core_sf"/>
</dbReference>
<dbReference type="Gene3D" id="3.40.720.10">
    <property type="entry name" value="Alkaline Phosphatase, subunit A"/>
    <property type="match status" value="1"/>
</dbReference>
<protein>
    <recommendedName>
        <fullName evidence="3">Type I phosphodiesterase / nucleotide pyrophosphatase</fullName>
    </recommendedName>
</protein>
<keyword evidence="2" id="KW-1185">Reference proteome</keyword>
<evidence type="ECO:0000313" key="2">
    <source>
        <dbReference type="Proteomes" id="UP001058330"/>
    </source>
</evidence>
<evidence type="ECO:0008006" key="3">
    <source>
        <dbReference type="Google" id="ProtNLM"/>
    </source>
</evidence>
<proteinExistence type="predicted"/>
<name>A0ABY5RE75_HALLR</name>
<reference evidence="1" key="1">
    <citation type="submission" date="2021-07" db="EMBL/GenBank/DDBJ databases">
        <title>Studies on halocins as antimicrobial molecules from haloarchaea.</title>
        <authorList>
            <person name="Kumar S."/>
            <person name="Khare S.K."/>
        </authorList>
    </citation>
    <scope>NUCLEOTIDE SEQUENCE</scope>
    <source>
        <strain evidence="1">NCIM 5678</strain>
    </source>
</reference>
<sequence length="308" mass="35965">MYSLDQIRNGLSSPALLLRELNRLYYTRFDTHSYNPNGIDLMDEDWDVLQILDACRYDMFAEQSTLPGELESRISRGSNTMEFLHANFDDREMHDTVYVTANPQFRRHEDEIDAEFHAVIDVWLDEGWDETYNTVMPETTAQYAMEAAEEYPEKRILVHYLQPHYPFIDPESTFDKKHIHETDDDTIDFWHEIMFGRLDIGADDVWPLYRKTLDESFPHVQEVMETVGGRHVVTADHGNMVGEPARPVPVREWGHPQSIYTEELVKVPWLVFDNGGRRTVRAEEPHSETEGVDDDVVSSRLKHLGYTE</sequence>
<evidence type="ECO:0000313" key="1">
    <source>
        <dbReference type="EMBL" id="UVE49763.1"/>
    </source>
</evidence>